<reference evidence="3" key="2">
    <citation type="submission" date="2019-02" db="EMBL/GenBank/DDBJ databases">
        <title>Opniocepnalus argus Var Kimnra genome.</title>
        <authorList>
            <person name="Zhou C."/>
            <person name="Xiao S."/>
        </authorList>
    </citation>
    <scope>NUCLEOTIDE SEQUENCE [LARGE SCALE GENOMIC DNA]</scope>
</reference>
<reference evidence="2 3" key="1">
    <citation type="submission" date="2019-02" db="EMBL/GenBank/DDBJ databases">
        <title>Opniocepnalus argus genome.</title>
        <authorList>
            <person name="Zhou C."/>
            <person name="Xiao S."/>
        </authorList>
    </citation>
    <scope>NUCLEOTIDE SEQUENCE [LARGE SCALE GENOMIC DNA]</scope>
    <source>
        <strain evidence="2">OARG1902GOOAL</strain>
        <tissue evidence="2">Muscle</tissue>
    </source>
</reference>
<accession>A0A6G1Q5X4</accession>
<feature type="transmembrane region" description="Helical" evidence="1">
    <location>
        <begin position="82"/>
        <end position="106"/>
    </location>
</feature>
<keyword evidence="3" id="KW-1185">Reference proteome</keyword>
<name>A0A6G1Q5X4_CHAAH</name>
<sequence>MPENSSTSFTDSLPLSSPNSSLAFYSHCLMEQPIFSAFAAYTITNIVLLLPLCILVLCHGLKRWQQPHSSSASSTTAHSDSFTYHLVTMEIVFFFGCIICCCGSYINHFQIIMVGINFLSFTWFGETFFQPLTCMEHYLAVVHPITYLSLRKEKWIRIRNIITGGGWLFCFAGTALVTKENISSVVRLCVLISSLIIISFCSLSILCVLIRPAPGRQDRDRMTVNQSKLKAFYTIVAILGVLLLRCPWNVLLTMLYVVNVMNAGCVVSLCELWMRIPSTLVLPLLFLQRSGVLAGCKNIK</sequence>
<keyword evidence="1" id="KW-1133">Transmembrane helix</keyword>
<dbReference type="Proteomes" id="UP000503349">
    <property type="component" value="Chromosome 13"/>
</dbReference>
<feature type="transmembrane region" description="Helical" evidence="1">
    <location>
        <begin position="158"/>
        <end position="178"/>
    </location>
</feature>
<keyword evidence="1" id="KW-0812">Transmembrane</keyword>
<evidence type="ECO:0000313" key="2">
    <source>
        <dbReference type="EMBL" id="KAF3698021.1"/>
    </source>
</evidence>
<evidence type="ECO:0000256" key="1">
    <source>
        <dbReference type="SAM" id="Phobius"/>
    </source>
</evidence>
<feature type="transmembrane region" description="Helical" evidence="1">
    <location>
        <begin position="184"/>
        <end position="210"/>
    </location>
</feature>
<gene>
    <name evidence="2" type="ORF">EXN66_Car013702</name>
</gene>
<dbReference type="EMBL" id="CM015724">
    <property type="protein sequence ID" value="KAF3698021.1"/>
    <property type="molecule type" value="Genomic_DNA"/>
</dbReference>
<feature type="transmembrane region" description="Helical" evidence="1">
    <location>
        <begin position="34"/>
        <end position="61"/>
    </location>
</feature>
<protein>
    <recommendedName>
        <fullName evidence="4">G-protein coupled receptors family 1 profile domain-containing protein</fullName>
    </recommendedName>
</protein>
<keyword evidence="1" id="KW-0472">Membrane</keyword>
<evidence type="ECO:0000313" key="3">
    <source>
        <dbReference type="Proteomes" id="UP000503349"/>
    </source>
</evidence>
<organism evidence="2 3">
    <name type="scientific">Channa argus</name>
    <name type="common">Northern snakehead</name>
    <name type="synonym">Ophicephalus argus</name>
    <dbReference type="NCBI Taxonomy" id="215402"/>
    <lineage>
        <taxon>Eukaryota</taxon>
        <taxon>Metazoa</taxon>
        <taxon>Chordata</taxon>
        <taxon>Craniata</taxon>
        <taxon>Vertebrata</taxon>
        <taxon>Euteleostomi</taxon>
        <taxon>Actinopterygii</taxon>
        <taxon>Neopterygii</taxon>
        <taxon>Teleostei</taxon>
        <taxon>Neoteleostei</taxon>
        <taxon>Acanthomorphata</taxon>
        <taxon>Anabantaria</taxon>
        <taxon>Anabantiformes</taxon>
        <taxon>Channoidei</taxon>
        <taxon>Channidae</taxon>
        <taxon>Channa</taxon>
    </lineage>
</organism>
<feature type="transmembrane region" description="Helical" evidence="1">
    <location>
        <begin position="231"/>
        <end position="250"/>
    </location>
</feature>
<proteinExistence type="predicted"/>
<evidence type="ECO:0008006" key="4">
    <source>
        <dbReference type="Google" id="ProtNLM"/>
    </source>
</evidence>
<dbReference type="AlphaFoldDB" id="A0A6G1Q5X4"/>